<evidence type="ECO:0000313" key="4">
    <source>
        <dbReference type="Proteomes" id="UP001189429"/>
    </source>
</evidence>
<proteinExistence type="predicted"/>
<evidence type="ECO:0000313" key="3">
    <source>
        <dbReference type="EMBL" id="CAK0893053.1"/>
    </source>
</evidence>
<keyword evidence="2" id="KW-0732">Signal</keyword>
<feature type="chain" id="PRO_5047200187" description="Altered inheritance of mitochondria protein 24, mitochondrial" evidence="2">
    <location>
        <begin position="16"/>
        <end position="428"/>
    </location>
</feature>
<evidence type="ECO:0000256" key="2">
    <source>
        <dbReference type="SAM" id="SignalP"/>
    </source>
</evidence>
<gene>
    <name evidence="3" type="ORF">PCOR1329_LOCUS72524</name>
</gene>
<accession>A0ABN9X1C6</accession>
<name>A0ABN9X1C6_9DINO</name>
<feature type="signal peptide" evidence="2">
    <location>
        <begin position="1"/>
        <end position="15"/>
    </location>
</feature>
<reference evidence="3" key="1">
    <citation type="submission" date="2023-10" db="EMBL/GenBank/DDBJ databases">
        <authorList>
            <person name="Chen Y."/>
            <person name="Shah S."/>
            <person name="Dougan E. K."/>
            <person name="Thang M."/>
            <person name="Chan C."/>
        </authorList>
    </citation>
    <scope>NUCLEOTIDE SEQUENCE [LARGE SCALE GENOMIC DNA]</scope>
</reference>
<dbReference type="Proteomes" id="UP001189429">
    <property type="component" value="Unassembled WGS sequence"/>
</dbReference>
<feature type="compositionally biased region" description="Low complexity" evidence="1">
    <location>
        <begin position="204"/>
        <end position="219"/>
    </location>
</feature>
<sequence>MFLCLLCAGFAGARADHGHFSPSSGQALVSTMMENQLYGQEHGGPITRLSTGLRRLSAMVAAIDLTADATGYTAMDDGDAIISASGSVSLIQRGHLFQNSQGGTFQHTSQAFPSGAGALVESLGGSYQNASSPHAQMPFHATLPMALVAERIPSVSTSTVVVLAIGVFVVVLTICWGCGSSSNSTSDEPLGIAAPSPGYPRGQSASAAAPAALTPAPSAQLRPRRQKYLGDGNTQAFCRELTVLDTSGSTFILTGKALPYQQEEVLEVRRDGFQQAPHEAVLKCTTSETRGHCGILLETSMGSSVVYMMTDEAVSPKGEQPPQQDRHVALVRMNNRDLPADPLPTAVVERTNGSSNLCVRWCTPTGQPGGVLVSMLVHANHGIDLRNKDGSLVATLKCHLGEHGRLHIAKGMDVALVVSAMIAALKLQ</sequence>
<comment type="caution">
    <text evidence="3">The sequence shown here is derived from an EMBL/GenBank/DDBJ whole genome shotgun (WGS) entry which is preliminary data.</text>
</comment>
<organism evidence="3 4">
    <name type="scientific">Prorocentrum cordatum</name>
    <dbReference type="NCBI Taxonomy" id="2364126"/>
    <lineage>
        <taxon>Eukaryota</taxon>
        <taxon>Sar</taxon>
        <taxon>Alveolata</taxon>
        <taxon>Dinophyceae</taxon>
        <taxon>Prorocentrales</taxon>
        <taxon>Prorocentraceae</taxon>
        <taxon>Prorocentrum</taxon>
    </lineage>
</organism>
<dbReference type="EMBL" id="CAUYUJ010019703">
    <property type="protein sequence ID" value="CAK0893053.1"/>
    <property type="molecule type" value="Genomic_DNA"/>
</dbReference>
<evidence type="ECO:0008006" key="5">
    <source>
        <dbReference type="Google" id="ProtNLM"/>
    </source>
</evidence>
<protein>
    <recommendedName>
        <fullName evidence="5">Altered inheritance of mitochondria protein 24, mitochondrial</fullName>
    </recommendedName>
</protein>
<evidence type="ECO:0000256" key="1">
    <source>
        <dbReference type="SAM" id="MobiDB-lite"/>
    </source>
</evidence>
<feature type="region of interest" description="Disordered" evidence="1">
    <location>
        <begin position="181"/>
        <end position="223"/>
    </location>
</feature>
<keyword evidence="4" id="KW-1185">Reference proteome</keyword>